<proteinExistence type="predicted"/>
<dbReference type="Proteomes" id="UP000319576">
    <property type="component" value="Chromosome"/>
</dbReference>
<reference evidence="1 2" key="1">
    <citation type="submission" date="2019-02" db="EMBL/GenBank/DDBJ databases">
        <title>Deep-cultivation of Planctomycetes and their phenomic and genomic characterization uncovers novel biology.</title>
        <authorList>
            <person name="Wiegand S."/>
            <person name="Jogler M."/>
            <person name="Boedeker C."/>
            <person name="Pinto D."/>
            <person name="Vollmers J."/>
            <person name="Rivas-Marin E."/>
            <person name="Kohn T."/>
            <person name="Peeters S.H."/>
            <person name="Heuer A."/>
            <person name="Rast P."/>
            <person name="Oberbeckmann S."/>
            <person name="Bunk B."/>
            <person name="Jeske O."/>
            <person name="Meyerdierks A."/>
            <person name="Storesund J.E."/>
            <person name="Kallscheuer N."/>
            <person name="Luecker S."/>
            <person name="Lage O.M."/>
            <person name="Pohl T."/>
            <person name="Merkel B.J."/>
            <person name="Hornburger P."/>
            <person name="Mueller R.-W."/>
            <person name="Bruemmer F."/>
            <person name="Labrenz M."/>
            <person name="Spormann A.M."/>
            <person name="Op den Camp H."/>
            <person name="Overmann J."/>
            <person name="Amann R."/>
            <person name="Jetten M.S.M."/>
            <person name="Mascher T."/>
            <person name="Medema M.H."/>
            <person name="Devos D.P."/>
            <person name="Kaster A.-K."/>
            <person name="Ovreas L."/>
            <person name="Rohde M."/>
            <person name="Galperin M.Y."/>
            <person name="Jogler C."/>
        </authorList>
    </citation>
    <scope>NUCLEOTIDE SEQUENCE [LARGE SCALE GENOMIC DNA]</scope>
    <source>
        <strain evidence="1 2">ETA_A1</strain>
    </source>
</reference>
<name>A0A517XUY1_9BACT</name>
<gene>
    <name evidence="1" type="ORF">ETAA1_32700</name>
</gene>
<dbReference type="EMBL" id="CP036273">
    <property type="protein sequence ID" value="QDU21304.1"/>
    <property type="molecule type" value="Genomic_DNA"/>
</dbReference>
<dbReference type="KEGG" id="uli:ETAA1_32700"/>
<accession>A0A517XUY1</accession>
<evidence type="ECO:0000313" key="1">
    <source>
        <dbReference type="EMBL" id="QDU21304.1"/>
    </source>
</evidence>
<evidence type="ECO:0000313" key="2">
    <source>
        <dbReference type="Proteomes" id="UP000319576"/>
    </source>
</evidence>
<dbReference type="AlphaFoldDB" id="A0A517XUY1"/>
<organism evidence="1 2">
    <name type="scientific">Urbifossiella limnaea</name>
    <dbReference type="NCBI Taxonomy" id="2528023"/>
    <lineage>
        <taxon>Bacteria</taxon>
        <taxon>Pseudomonadati</taxon>
        <taxon>Planctomycetota</taxon>
        <taxon>Planctomycetia</taxon>
        <taxon>Gemmatales</taxon>
        <taxon>Gemmataceae</taxon>
        <taxon>Urbifossiella</taxon>
    </lineage>
</organism>
<sequence>MGAGNPTADAAIKPFTFHRTLTVFQPDDATQTLRSYVRQRANLVRLSAHRRAKKLGYEVRKVEPPAPADAAAG</sequence>
<protein>
    <submittedName>
        <fullName evidence="1">Uncharacterized protein</fullName>
    </submittedName>
</protein>
<keyword evidence="2" id="KW-1185">Reference proteome</keyword>